<sequence length="63" mass="6402">MAPMVGSSSAWAALRASSATASKARSGRWRLTGGRGLVGGLVQLLLAAPLLIAVLFDALGHKN</sequence>
<evidence type="ECO:0000313" key="2">
    <source>
        <dbReference type="EMBL" id="OEJ21298.1"/>
    </source>
</evidence>
<evidence type="ECO:0000256" key="1">
    <source>
        <dbReference type="SAM" id="Phobius"/>
    </source>
</evidence>
<organism evidence="2 3">
    <name type="scientific">Streptomyces agglomeratus</name>
    <dbReference type="NCBI Taxonomy" id="285458"/>
    <lineage>
        <taxon>Bacteria</taxon>
        <taxon>Bacillati</taxon>
        <taxon>Actinomycetota</taxon>
        <taxon>Actinomycetes</taxon>
        <taxon>Kitasatosporales</taxon>
        <taxon>Streptomycetaceae</taxon>
        <taxon>Streptomyces</taxon>
    </lineage>
</organism>
<protein>
    <submittedName>
        <fullName evidence="2">Uncharacterized protein</fullName>
    </submittedName>
</protein>
<name>A0A1E5NYC3_9ACTN</name>
<dbReference type="Proteomes" id="UP000095759">
    <property type="component" value="Unassembled WGS sequence"/>
</dbReference>
<gene>
    <name evidence="2" type="ORF">AS594_37475</name>
</gene>
<evidence type="ECO:0000313" key="3">
    <source>
        <dbReference type="Proteomes" id="UP000095759"/>
    </source>
</evidence>
<reference evidence="2 3" key="1">
    <citation type="submission" date="2016-08" db="EMBL/GenBank/DDBJ databases">
        <title>Complete genome sequence of Streptomyces agglomeratus strain 6-3-2, a novel anti-MRSA actinomycete isolated from Wuli of Tebit, China.</title>
        <authorList>
            <person name="Chen X."/>
        </authorList>
    </citation>
    <scope>NUCLEOTIDE SEQUENCE [LARGE SCALE GENOMIC DNA]</scope>
    <source>
        <strain evidence="2 3">6-3-2</strain>
    </source>
</reference>
<keyword evidence="1" id="KW-0472">Membrane</keyword>
<accession>A0A1E5NYC3</accession>
<keyword evidence="1" id="KW-1133">Transmembrane helix</keyword>
<proteinExistence type="predicted"/>
<keyword evidence="3" id="KW-1185">Reference proteome</keyword>
<dbReference type="EMBL" id="MEHJ01000002">
    <property type="protein sequence ID" value="OEJ21298.1"/>
    <property type="molecule type" value="Genomic_DNA"/>
</dbReference>
<dbReference type="RefSeq" id="WP_069936089.1">
    <property type="nucleotide sequence ID" value="NZ_MEHJ01000002.1"/>
</dbReference>
<comment type="caution">
    <text evidence="2">The sequence shown here is derived from an EMBL/GenBank/DDBJ whole genome shotgun (WGS) entry which is preliminary data.</text>
</comment>
<dbReference type="AlphaFoldDB" id="A0A1E5NYC3"/>
<keyword evidence="1" id="KW-0812">Transmembrane</keyword>
<feature type="transmembrane region" description="Helical" evidence="1">
    <location>
        <begin position="37"/>
        <end position="59"/>
    </location>
</feature>